<keyword evidence="10" id="KW-1185">Reference proteome</keyword>
<comment type="similarity">
    <text evidence="7">Belongs to the YOS1 family.</text>
</comment>
<dbReference type="GO" id="GO:0030134">
    <property type="term" value="C:COPII-coated ER to Golgi transport vesicle"/>
    <property type="evidence" value="ECO:0007669"/>
    <property type="project" value="TreeGrafter"/>
</dbReference>
<dbReference type="InParanoid" id="A0A7J7DWZ0"/>
<evidence type="ECO:0000256" key="5">
    <source>
        <dbReference type="ARBA" id="ARBA00022989"/>
    </source>
</evidence>
<dbReference type="InterPro" id="IPR013880">
    <property type="entry name" value="Yos1"/>
</dbReference>
<organism evidence="9 10">
    <name type="scientific">Tripterygium wilfordii</name>
    <name type="common">Thunder God vine</name>
    <dbReference type="NCBI Taxonomy" id="458696"/>
    <lineage>
        <taxon>Eukaryota</taxon>
        <taxon>Viridiplantae</taxon>
        <taxon>Streptophyta</taxon>
        <taxon>Embryophyta</taxon>
        <taxon>Tracheophyta</taxon>
        <taxon>Spermatophyta</taxon>
        <taxon>Magnoliopsida</taxon>
        <taxon>eudicotyledons</taxon>
        <taxon>Gunneridae</taxon>
        <taxon>Pentapetalae</taxon>
        <taxon>rosids</taxon>
        <taxon>fabids</taxon>
        <taxon>Celastrales</taxon>
        <taxon>Celastraceae</taxon>
        <taxon>Tripterygium</taxon>
    </lineage>
</organism>
<comment type="caution">
    <text evidence="9">The sequence shown here is derived from an EMBL/GenBank/DDBJ whole genome shotgun (WGS) entry which is preliminary data.</text>
</comment>
<dbReference type="GO" id="GO:0015031">
    <property type="term" value="P:protein transport"/>
    <property type="evidence" value="ECO:0007669"/>
    <property type="project" value="UniProtKB-KW"/>
</dbReference>
<name>A0A7J7DWZ0_TRIWF</name>
<dbReference type="GO" id="GO:0005789">
    <property type="term" value="C:endoplasmic reticulum membrane"/>
    <property type="evidence" value="ECO:0007669"/>
    <property type="project" value="TreeGrafter"/>
</dbReference>
<evidence type="ECO:0000256" key="8">
    <source>
        <dbReference type="SAM" id="Phobius"/>
    </source>
</evidence>
<dbReference type="FunCoup" id="A0A7J7DWZ0">
    <property type="interactions" value="2659"/>
</dbReference>
<dbReference type="PANTHER" id="PTHR15858">
    <property type="entry name" value="IMMEDIATE EARLY RESPONSE 3-INTERACTING PROTEIN 1"/>
    <property type="match status" value="1"/>
</dbReference>
<comment type="subcellular location">
    <subcellularLocation>
        <location evidence="1">Membrane</location>
    </subcellularLocation>
</comment>
<dbReference type="Pfam" id="PF08571">
    <property type="entry name" value="Yos1"/>
    <property type="match status" value="1"/>
</dbReference>
<evidence type="ECO:0000256" key="2">
    <source>
        <dbReference type="ARBA" id="ARBA00022448"/>
    </source>
</evidence>
<dbReference type="GO" id="GO:0006888">
    <property type="term" value="P:endoplasmic reticulum to Golgi vesicle-mediated transport"/>
    <property type="evidence" value="ECO:0007669"/>
    <property type="project" value="TreeGrafter"/>
</dbReference>
<gene>
    <name evidence="9" type="ORF">HS088_TW03G01215</name>
</gene>
<dbReference type="PANTHER" id="PTHR15858:SF0">
    <property type="entry name" value="IMMEDIATE EARLY RESPONSE 3-INTERACTING PROTEIN 1"/>
    <property type="match status" value="1"/>
</dbReference>
<evidence type="ECO:0000313" key="10">
    <source>
        <dbReference type="Proteomes" id="UP000593562"/>
    </source>
</evidence>
<dbReference type="AlphaFoldDB" id="A0A7J7DWZ0"/>
<evidence type="ECO:0000256" key="1">
    <source>
        <dbReference type="ARBA" id="ARBA00004370"/>
    </source>
</evidence>
<protein>
    <submittedName>
        <fullName evidence="9">Immediate early response 3-interacting protein 1-like isoform X2</fullName>
    </submittedName>
</protein>
<evidence type="ECO:0000256" key="7">
    <source>
        <dbReference type="ARBA" id="ARBA00024203"/>
    </source>
</evidence>
<accession>A0A7J7DWZ0</accession>
<feature type="transmembrane region" description="Helical" evidence="8">
    <location>
        <begin position="41"/>
        <end position="60"/>
    </location>
</feature>
<keyword evidence="3 8" id="KW-0812">Transmembrane</keyword>
<dbReference type="EMBL" id="JAAARO010000003">
    <property type="protein sequence ID" value="KAF5750875.1"/>
    <property type="molecule type" value="Genomic_DNA"/>
</dbReference>
<keyword evidence="5 8" id="KW-1133">Transmembrane helix</keyword>
<keyword evidence="6 8" id="KW-0472">Membrane</keyword>
<feature type="transmembrane region" description="Helical" evidence="8">
    <location>
        <begin position="97"/>
        <end position="116"/>
    </location>
</feature>
<proteinExistence type="inferred from homology"/>
<evidence type="ECO:0000256" key="6">
    <source>
        <dbReference type="ARBA" id="ARBA00023136"/>
    </source>
</evidence>
<reference evidence="9 10" key="1">
    <citation type="journal article" date="2020" name="Nat. Commun.">
        <title>Genome of Tripterygium wilfordii and identification of cytochrome P450 involved in triptolide biosynthesis.</title>
        <authorList>
            <person name="Tu L."/>
            <person name="Su P."/>
            <person name="Zhang Z."/>
            <person name="Gao L."/>
            <person name="Wang J."/>
            <person name="Hu T."/>
            <person name="Zhou J."/>
            <person name="Zhang Y."/>
            <person name="Zhao Y."/>
            <person name="Liu Y."/>
            <person name="Song Y."/>
            <person name="Tong Y."/>
            <person name="Lu Y."/>
            <person name="Yang J."/>
            <person name="Xu C."/>
            <person name="Jia M."/>
            <person name="Peters R.J."/>
            <person name="Huang L."/>
            <person name="Gao W."/>
        </authorList>
    </citation>
    <scope>NUCLEOTIDE SEQUENCE [LARGE SCALE GENOMIC DNA]</scope>
    <source>
        <strain evidence="10">cv. XIE 37</strain>
        <tissue evidence="9">Leaf</tissue>
    </source>
</reference>
<sequence>MQSYGYGDAALGFDNLNLYDGNMSYRTLVFDVQEVPSLQKMGFWTLLEGLLLFANALAILNEDRFLARRGWTLAELPGGRRNSLKGQMIGLIHACQYMRLPLMILNIIIIVVKLFSG</sequence>
<dbReference type="Proteomes" id="UP000593562">
    <property type="component" value="Unassembled WGS sequence"/>
</dbReference>
<keyword evidence="2" id="KW-0813">Transport</keyword>
<evidence type="ECO:0000313" key="9">
    <source>
        <dbReference type="EMBL" id="KAF5750875.1"/>
    </source>
</evidence>
<keyword evidence="4" id="KW-0653">Protein transport</keyword>
<evidence type="ECO:0000256" key="3">
    <source>
        <dbReference type="ARBA" id="ARBA00022692"/>
    </source>
</evidence>
<dbReference type="GO" id="GO:0000139">
    <property type="term" value="C:Golgi membrane"/>
    <property type="evidence" value="ECO:0007669"/>
    <property type="project" value="TreeGrafter"/>
</dbReference>
<evidence type="ECO:0000256" key="4">
    <source>
        <dbReference type="ARBA" id="ARBA00022927"/>
    </source>
</evidence>